<evidence type="ECO:0000256" key="1">
    <source>
        <dbReference type="ARBA" id="ARBA00004651"/>
    </source>
</evidence>
<feature type="transmembrane region" description="Helical" evidence="7">
    <location>
        <begin position="130"/>
        <end position="152"/>
    </location>
</feature>
<name>A0A9D0Z9G1_9FIRM</name>
<dbReference type="SUPFAM" id="SSF103473">
    <property type="entry name" value="MFS general substrate transporter"/>
    <property type="match status" value="1"/>
</dbReference>
<dbReference type="AlphaFoldDB" id="A0A9D0Z9G1"/>
<feature type="domain" description="Major facilitator superfamily (MFS) profile" evidence="8">
    <location>
        <begin position="4"/>
        <end position="376"/>
    </location>
</feature>
<feature type="transmembrane region" description="Helical" evidence="7">
    <location>
        <begin position="206"/>
        <end position="230"/>
    </location>
</feature>
<dbReference type="GO" id="GO:0022857">
    <property type="term" value="F:transmembrane transporter activity"/>
    <property type="evidence" value="ECO:0007669"/>
    <property type="project" value="InterPro"/>
</dbReference>
<reference evidence="9" key="1">
    <citation type="submission" date="2020-10" db="EMBL/GenBank/DDBJ databases">
        <authorList>
            <person name="Gilroy R."/>
        </authorList>
    </citation>
    <scope>NUCLEOTIDE SEQUENCE</scope>
    <source>
        <strain evidence="9">ChiSxjej2B14-6234</strain>
    </source>
</reference>
<feature type="transmembrane region" description="Helical" evidence="7">
    <location>
        <begin position="242"/>
        <end position="263"/>
    </location>
</feature>
<feature type="transmembrane region" description="Helical" evidence="7">
    <location>
        <begin position="158"/>
        <end position="177"/>
    </location>
</feature>
<dbReference type="Gene3D" id="1.20.1250.20">
    <property type="entry name" value="MFS general substrate transporter like domains"/>
    <property type="match status" value="2"/>
</dbReference>
<evidence type="ECO:0000259" key="8">
    <source>
        <dbReference type="PROSITE" id="PS50850"/>
    </source>
</evidence>
<organism evidence="9 10">
    <name type="scientific">Candidatus Onthenecus intestinigallinarum</name>
    <dbReference type="NCBI Taxonomy" id="2840875"/>
    <lineage>
        <taxon>Bacteria</taxon>
        <taxon>Bacillati</taxon>
        <taxon>Bacillota</taxon>
        <taxon>Clostridia</taxon>
        <taxon>Eubacteriales</taxon>
        <taxon>Candidatus Onthenecus</taxon>
    </lineage>
</organism>
<reference evidence="9" key="2">
    <citation type="journal article" date="2021" name="PeerJ">
        <title>Extensive microbial diversity within the chicken gut microbiome revealed by metagenomics and culture.</title>
        <authorList>
            <person name="Gilroy R."/>
            <person name="Ravi A."/>
            <person name="Getino M."/>
            <person name="Pursley I."/>
            <person name="Horton D.L."/>
            <person name="Alikhan N.F."/>
            <person name="Baker D."/>
            <person name="Gharbi K."/>
            <person name="Hall N."/>
            <person name="Watson M."/>
            <person name="Adriaenssens E.M."/>
            <person name="Foster-Nyarko E."/>
            <person name="Jarju S."/>
            <person name="Secka A."/>
            <person name="Antonio M."/>
            <person name="Oren A."/>
            <person name="Chaudhuri R.R."/>
            <person name="La Ragione R."/>
            <person name="Hildebrand F."/>
            <person name="Pallen M.J."/>
        </authorList>
    </citation>
    <scope>NUCLEOTIDE SEQUENCE</scope>
    <source>
        <strain evidence="9">ChiSxjej2B14-6234</strain>
    </source>
</reference>
<comment type="subcellular location">
    <subcellularLocation>
        <location evidence="1">Cell membrane</location>
        <topology evidence="1">Multi-pass membrane protein</topology>
    </subcellularLocation>
</comment>
<evidence type="ECO:0000256" key="5">
    <source>
        <dbReference type="ARBA" id="ARBA00022989"/>
    </source>
</evidence>
<dbReference type="GO" id="GO:0005886">
    <property type="term" value="C:plasma membrane"/>
    <property type="evidence" value="ECO:0007669"/>
    <property type="project" value="UniProtKB-SubCell"/>
</dbReference>
<feature type="transmembrane region" description="Helical" evidence="7">
    <location>
        <begin position="275"/>
        <end position="295"/>
    </location>
</feature>
<feature type="transmembrane region" description="Helical" evidence="7">
    <location>
        <begin position="66"/>
        <end position="85"/>
    </location>
</feature>
<dbReference type="PROSITE" id="PS50850">
    <property type="entry name" value="MFS"/>
    <property type="match status" value="1"/>
</dbReference>
<dbReference type="InterPro" id="IPR011701">
    <property type="entry name" value="MFS"/>
</dbReference>
<proteinExistence type="inferred from homology"/>
<evidence type="ECO:0000256" key="3">
    <source>
        <dbReference type="ARBA" id="ARBA00022448"/>
    </source>
</evidence>
<comment type="similarity">
    <text evidence="2">Belongs to the major facilitator superfamily.</text>
</comment>
<keyword evidence="6 7" id="KW-0472">Membrane</keyword>
<gene>
    <name evidence="9" type="ORF">IAB73_03725</name>
</gene>
<protein>
    <submittedName>
        <fullName evidence="9">MFS transporter</fullName>
    </submittedName>
</protein>
<accession>A0A9D0Z9G1</accession>
<feature type="transmembrane region" description="Helical" evidence="7">
    <location>
        <begin position="91"/>
        <end position="118"/>
    </location>
</feature>
<dbReference type="PANTHER" id="PTHR23514">
    <property type="entry name" value="BYPASS OF STOP CODON PROTEIN 6"/>
    <property type="match status" value="1"/>
</dbReference>
<dbReference type="EMBL" id="DVFJ01000009">
    <property type="protein sequence ID" value="HIQ71305.1"/>
    <property type="molecule type" value="Genomic_DNA"/>
</dbReference>
<evidence type="ECO:0000256" key="6">
    <source>
        <dbReference type="ARBA" id="ARBA00023136"/>
    </source>
</evidence>
<dbReference type="PANTHER" id="PTHR23514:SF3">
    <property type="entry name" value="BYPASS OF STOP CODON PROTEIN 6"/>
    <property type="match status" value="1"/>
</dbReference>
<keyword evidence="4 7" id="KW-0812">Transmembrane</keyword>
<dbReference type="Proteomes" id="UP000886887">
    <property type="component" value="Unassembled WGS sequence"/>
</dbReference>
<keyword evidence="5 7" id="KW-1133">Transmembrane helix</keyword>
<evidence type="ECO:0000256" key="2">
    <source>
        <dbReference type="ARBA" id="ARBA00008335"/>
    </source>
</evidence>
<evidence type="ECO:0000313" key="10">
    <source>
        <dbReference type="Proteomes" id="UP000886887"/>
    </source>
</evidence>
<dbReference type="Pfam" id="PF07690">
    <property type="entry name" value="MFS_1"/>
    <property type="match status" value="1"/>
</dbReference>
<comment type="caution">
    <text evidence="9">The sequence shown here is derived from an EMBL/GenBank/DDBJ whole genome shotgun (WGS) entry which is preliminary data.</text>
</comment>
<evidence type="ECO:0000256" key="7">
    <source>
        <dbReference type="SAM" id="Phobius"/>
    </source>
</evidence>
<dbReference type="InterPro" id="IPR020846">
    <property type="entry name" value="MFS_dom"/>
</dbReference>
<evidence type="ECO:0000256" key="4">
    <source>
        <dbReference type="ARBA" id="ARBA00022692"/>
    </source>
</evidence>
<keyword evidence="3" id="KW-0813">Transport</keyword>
<evidence type="ECO:0000313" key="9">
    <source>
        <dbReference type="EMBL" id="HIQ71305.1"/>
    </source>
</evidence>
<dbReference type="InterPro" id="IPR036259">
    <property type="entry name" value="MFS_trans_sf"/>
</dbReference>
<feature type="transmembrane region" description="Helical" evidence="7">
    <location>
        <begin position="33"/>
        <end position="54"/>
    </location>
</feature>
<feature type="transmembrane region" description="Helical" evidence="7">
    <location>
        <begin position="345"/>
        <end position="372"/>
    </location>
</feature>
<sequence length="387" mass="40849">MTALLVIIYVAFISLGLPDSLLGAAWPVMRADLSAPLAAAGILSMIVSFGTIVSSLMSNRLVRRFGTGRITVVSVFMTAAALLGFSFAPSLWVLCLLAVPLGLGAGSIDAALNNFVALHYSARQMSFLHCFWGIGVTVSPIIMAACIAGVGWRGGYRVVSGLQFALFAALVCTMRLWRRAEGRGAQAGGEEAVFVSNREALRLRGIAFALLTFLLYCGAETTTGLWMASYLAEYRGLEKATAAAWGSCFFAGITVGRVLSGLLATRLSSCRQIRLGGLVMLAGAVLLLLPVQFALPGLLLGVGGGPIYPCMIHETPRRFGRDASQAAMGLQMAVAYVGSTFLPPLLGAIAGATTLLLIPVALLCLTAVMFVCSELVERFIRRDAPED</sequence>
<dbReference type="InterPro" id="IPR051788">
    <property type="entry name" value="MFS_Transporter"/>
</dbReference>